<name>A0A4D5RVW1_IXOSC</name>
<dbReference type="GO" id="GO:0007219">
    <property type="term" value="P:Notch signaling pathway"/>
    <property type="evidence" value="ECO:0007669"/>
    <property type="project" value="UniProtKB-KW"/>
</dbReference>
<feature type="chain" id="PRO_5020026646" description="Nicastrin" evidence="11">
    <location>
        <begin position="29"/>
        <end position="701"/>
    </location>
</feature>
<evidence type="ECO:0000259" key="12">
    <source>
        <dbReference type="Pfam" id="PF18266"/>
    </source>
</evidence>
<keyword evidence="5 11" id="KW-0732">Signal</keyword>
<dbReference type="PANTHER" id="PTHR21092:SF0">
    <property type="entry name" value="NICASTRIN"/>
    <property type="match status" value="1"/>
</dbReference>
<evidence type="ECO:0000256" key="7">
    <source>
        <dbReference type="ARBA" id="ARBA00022989"/>
    </source>
</evidence>
<evidence type="ECO:0000256" key="8">
    <source>
        <dbReference type="ARBA" id="ARBA00023136"/>
    </source>
</evidence>
<dbReference type="OrthoDB" id="755951at2759"/>
<evidence type="ECO:0000256" key="6">
    <source>
        <dbReference type="ARBA" id="ARBA00022976"/>
    </source>
</evidence>
<keyword evidence="7 10" id="KW-1133">Transmembrane helix</keyword>
<dbReference type="PANTHER" id="PTHR21092">
    <property type="entry name" value="NICASTRIN"/>
    <property type="match status" value="1"/>
</dbReference>
<dbReference type="GO" id="GO:0016485">
    <property type="term" value="P:protein processing"/>
    <property type="evidence" value="ECO:0007669"/>
    <property type="project" value="InterPro"/>
</dbReference>
<proteinExistence type="inferred from homology"/>
<dbReference type="Pfam" id="PF18266">
    <property type="entry name" value="Ncstrn_small"/>
    <property type="match status" value="1"/>
</dbReference>
<evidence type="ECO:0000256" key="4">
    <source>
        <dbReference type="ARBA" id="ARBA00022692"/>
    </source>
</evidence>
<feature type="domain" description="Nicastrin small lobe" evidence="12">
    <location>
        <begin position="45"/>
        <end position="219"/>
    </location>
</feature>
<organism evidence="13">
    <name type="scientific">Ixodes scapularis</name>
    <name type="common">Black-legged tick</name>
    <name type="synonym">Deer tick</name>
    <dbReference type="NCBI Taxonomy" id="6945"/>
    <lineage>
        <taxon>Eukaryota</taxon>
        <taxon>Metazoa</taxon>
        <taxon>Ecdysozoa</taxon>
        <taxon>Arthropoda</taxon>
        <taxon>Chelicerata</taxon>
        <taxon>Arachnida</taxon>
        <taxon>Acari</taxon>
        <taxon>Parasitiformes</taxon>
        <taxon>Ixodida</taxon>
        <taxon>Ixodoidea</taxon>
        <taxon>Ixodidae</taxon>
        <taxon>Ixodinae</taxon>
        <taxon>Ixodes</taxon>
    </lineage>
</organism>
<keyword evidence="9" id="KW-0325">Glycoprotein</keyword>
<dbReference type="GO" id="GO:0005886">
    <property type="term" value="C:plasma membrane"/>
    <property type="evidence" value="ECO:0007669"/>
    <property type="project" value="UniProtKB-ARBA"/>
</dbReference>
<reference evidence="13" key="1">
    <citation type="submission" date="2019-04" db="EMBL/GenBank/DDBJ databases">
        <title>An insight into the mialome of Ixodes scapularis.</title>
        <authorList>
            <person name="Ribeiro J.M."/>
            <person name="Mather T.N."/>
            <person name="Karim S."/>
        </authorList>
    </citation>
    <scope>NUCLEOTIDE SEQUENCE</scope>
</reference>
<dbReference type="InterPro" id="IPR041084">
    <property type="entry name" value="Ncstrn_small"/>
</dbReference>
<keyword evidence="4 10" id="KW-0812">Transmembrane</keyword>
<sequence length="701" mass="77903">MALSYRKRIHDFFLIHLILAGVCNQAAADRTSLKIYQTLQADHFCFRRLNGTHEIGCSSDRTGNVGVVHLVSTEADIQTIVGNPDGTRYVAVLPVEFFNMGNMSILQDSKRVTGVIVLRRDNTLPSSGFSPDQTCPNQNFDLYAEDKEYSSCKKATWNPFNPATDMFFMRWDFPIFLLNNETSIDIIVEKCFKEHNLPKGDSKPKWPLCAAQLKTRMNAAKDSVTCIRRSGIMGSLTPVRYCDPLTDRNIYSTLYPTYNNKTVDERSIIVVGARIDTFSLFDNLAPGADSSVTGMVTLLVAAQMLKQLRDAHPAETPKKNVLFLIFNGEAFDYIGSSRVAYDMEKGDFPVRPNSGVLLPAALKMEHISHFLELSQVAPLGGTPTVYLHTDPITTKTTTVNDTANRLIMELEKAASEDWLKVPVQASPNDQPLPPSSVQQFLKKDKQIAAVVLSNHNKQFENRYYNSFFDTWENLNDTNEGIQKTAGHLTKVAAMVALAVFKEVTGQNAPEIQLQDFRVAELLECYLLNSSCSLFEEVRSQPSGQTMARSYPLYVGVDPNGGNVNPSTTATRLLMAYLTGTHLENVTKDDCSAAAKKDKPYHYDWMHGTENQSGICVKSITMLTMARSPAFEIGDVGSTNYSTWTESVWEEISLQIFLMPSWQQEAATLSAGIAVFLVSLGVVFCLNKEAALLFTPRALVGI</sequence>
<evidence type="ECO:0000256" key="11">
    <source>
        <dbReference type="SAM" id="SignalP"/>
    </source>
</evidence>
<evidence type="ECO:0000256" key="1">
    <source>
        <dbReference type="ARBA" id="ARBA00004479"/>
    </source>
</evidence>
<feature type="transmembrane region" description="Helical" evidence="10">
    <location>
        <begin position="665"/>
        <end position="686"/>
    </location>
</feature>
<evidence type="ECO:0000256" key="10">
    <source>
        <dbReference type="SAM" id="Phobius"/>
    </source>
</evidence>
<evidence type="ECO:0000256" key="2">
    <source>
        <dbReference type="ARBA" id="ARBA00007717"/>
    </source>
</evidence>
<dbReference type="Gene3D" id="3.40.630.10">
    <property type="entry name" value="Zn peptidases"/>
    <property type="match status" value="1"/>
</dbReference>
<accession>A0A4D5RVW1</accession>
<feature type="signal peptide" evidence="11">
    <location>
        <begin position="1"/>
        <end position="28"/>
    </location>
</feature>
<dbReference type="SUPFAM" id="SSF53187">
    <property type="entry name" value="Zn-dependent exopeptidases"/>
    <property type="match status" value="1"/>
</dbReference>
<keyword evidence="6" id="KW-0914">Notch signaling pathway</keyword>
<dbReference type="VEuPathDB" id="VectorBase:ISCP_014399"/>
<evidence type="ECO:0000256" key="5">
    <source>
        <dbReference type="ARBA" id="ARBA00022729"/>
    </source>
</evidence>
<dbReference type="EMBL" id="GHJT01007501">
    <property type="protein sequence ID" value="MOY41472.1"/>
    <property type="molecule type" value="Transcribed_RNA"/>
</dbReference>
<evidence type="ECO:0000256" key="3">
    <source>
        <dbReference type="ARBA" id="ARBA00015303"/>
    </source>
</evidence>
<evidence type="ECO:0000313" key="13">
    <source>
        <dbReference type="EMBL" id="MOY41472.1"/>
    </source>
</evidence>
<dbReference type="Pfam" id="PF05450">
    <property type="entry name" value="Nicastrin"/>
    <property type="match status" value="1"/>
</dbReference>
<protein>
    <recommendedName>
        <fullName evidence="3">Nicastrin</fullName>
    </recommendedName>
</protein>
<comment type="subcellular location">
    <subcellularLocation>
        <location evidence="1">Membrane</location>
        <topology evidence="1">Single-pass type I membrane protein</topology>
    </subcellularLocation>
</comment>
<dbReference type="InterPro" id="IPR008710">
    <property type="entry name" value="Nicastrin"/>
</dbReference>
<comment type="similarity">
    <text evidence="2">Belongs to the nicastrin family.</text>
</comment>
<evidence type="ECO:0000256" key="9">
    <source>
        <dbReference type="ARBA" id="ARBA00023180"/>
    </source>
</evidence>
<dbReference type="AlphaFoldDB" id="A0A4D5RVW1"/>
<keyword evidence="8 10" id="KW-0472">Membrane</keyword>